<comment type="caution">
    <text evidence="1">The sequence shown here is derived from an EMBL/GenBank/DDBJ whole genome shotgun (WGS) entry which is preliminary data.</text>
</comment>
<proteinExistence type="predicted"/>
<dbReference type="EMBL" id="JACVVK020000099">
    <property type="protein sequence ID" value="KAK7492773.1"/>
    <property type="molecule type" value="Genomic_DNA"/>
</dbReference>
<keyword evidence="2" id="KW-1185">Reference proteome</keyword>
<name>A0ABD0KZU1_9CAEN</name>
<gene>
    <name evidence="1" type="ORF">BaRGS_00015911</name>
</gene>
<evidence type="ECO:0000313" key="2">
    <source>
        <dbReference type="Proteomes" id="UP001519460"/>
    </source>
</evidence>
<organism evidence="1 2">
    <name type="scientific">Batillaria attramentaria</name>
    <dbReference type="NCBI Taxonomy" id="370345"/>
    <lineage>
        <taxon>Eukaryota</taxon>
        <taxon>Metazoa</taxon>
        <taxon>Spiralia</taxon>
        <taxon>Lophotrochozoa</taxon>
        <taxon>Mollusca</taxon>
        <taxon>Gastropoda</taxon>
        <taxon>Caenogastropoda</taxon>
        <taxon>Sorbeoconcha</taxon>
        <taxon>Cerithioidea</taxon>
        <taxon>Batillariidae</taxon>
        <taxon>Batillaria</taxon>
    </lineage>
</organism>
<dbReference type="AlphaFoldDB" id="A0ABD0KZU1"/>
<protein>
    <submittedName>
        <fullName evidence="1">Uncharacterized protein</fullName>
    </submittedName>
</protein>
<sequence length="73" mass="7776">MGARAIREVTAVPTETAQHRGGFVVIDNARVATLRRHVFSALLGSAALTCVTSIQLNCTYILLDVLADTATSF</sequence>
<evidence type="ECO:0000313" key="1">
    <source>
        <dbReference type="EMBL" id="KAK7492773.1"/>
    </source>
</evidence>
<dbReference type="Proteomes" id="UP001519460">
    <property type="component" value="Unassembled WGS sequence"/>
</dbReference>
<reference evidence="1 2" key="1">
    <citation type="journal article" date="2023" name="Sci. Data">
        <title>Genome assembly of the Korean intertidal mud-creeper Batillaria attramentaria.</title>
        <authorList>
            <person name="Patra A.K."/>
            <person name="Ho P.T."/>
            <person name="Jun S."/>
            <person name="Lee S.J."/>
            <person name="Kim Y."/>
            <person name="Won Y.J."/>
        </authorList>
    </citation>
    <scope>NUCLEOTIDE SEQUENCE [LARGE SCALE GENOMIC DNA]</scope>
    <source>
        <strain evidence="1">Wonlab-2016</strain>
    </source>
</reference>
<accession>A0ABD0KZU1</accession>